<dbReference type="Proteomes" id="UP000000238">
    <property type="component" value="Chromosome"/>
</dbReference>
<reference evidence="4 5" key="1">
    <citation type="journal article" date="2005" name="Nucleic Acids Res.">
        <title>Genomic blueprint of Hahella chejuensis, a marine microbe producing an algicidal agent.</title>
        <authorList>
            <person name="Jeong H."/>
            <person name="Yim J.H."/>
            <person name="Lee C."/>
            <person name="Choi S.-H."/>
            <person name="Park Y.K."/>
            <person name="Yoon S.H."/>
            <person name="Hur C.-G."/>
            <person name="Kang H.-Y."/>
            <person name="Kim D."/>
            <person name="Lee H.H."/>
            <person name="Park K.H."/>
            <person name="Park S.-H."/>
            <person name="Park H.-S."/>
            <person name="Lee H.K."/>
            <person name="Oh T.K."/>
            <person name="Kim J.F."/>
        </authorList>
    </citation>
    <scope>NUCLEOTIDE SEQUENCE [LARGE SCALE GENOMIC DNA]</scope>
    <source>
        <strain evidence="4 5">KCTC 2396</strain>
    </source>
</reference>
<dbReference type="KEGG" id="hch:HCH_00271"/>
<keyword evidence="2 4" id="KW-0378">Hydrolase</keyword>
<sequence length="278" mass="31412">MSQLIIYTDLDGTLLDHHTYAADSALPTLAKLKQWRVPCVWNTSKTYAELRVLRQRLHHQDPFIVENGAAVYLPKSQFQEPFCGARVSDEFYAKSFGPSRQHILEVLQEFKDSYEFRSFYEMDAETVAELTGLSKTDAALAKQREFTEPLVWEDSPAALKQFTAELNDTGLQILRGGRFLHVMGQFNKATAMQWLTDLYAERYGETPVCMALGDSHNDIAMLNAADIPVVVRSPSHLPPSLERKERILTKKFGPEGWAEAVEQVLASQQSLNAPSMRS</sequence>
<dbReference type="eggNOG" id="COG3769">
    <property type="taxonomic scope" value="Bacteria"/>
</dbReference>
<dbReference type="NCBIfam" id="TIGR01484">
    <property type="entry name" value="HAD-SF-IIB"/>
    <property type="match status" value="1"/>
</dbReference>
<keyword evidence="1" id="KW-0479">Metal-binding</keyword>
<keyword evidence="5" id="KW-1185">Reference proteome</keyword>
<evidence type="ECO:0000256" key="3">
    <source>
        <dbReference type="ARBA" id="ARBA00022842"/>
    </source>
</evidence>
<dbReference type="InterPro" id="IPR006379">
    <property type="entry name" value="HAD-SF_hydro_IIB"/>
</dbReference>
<dbReference type="NCBIfam" id="TIGR01486">
    <property type="entry name" value="HAD-SF-IIB-MPGP"/>
    <property type="match status" value="1"/>
</dbReference>
<dbReference type="RefSeq" id="WP_011394261.1">
    <property type="nucleotide sequence ID" value="NC_007645.1"/>
</dbReference>
<dbReference type="NCBIfam" id="NF001218">
    <property type="entry name" value="PRK00192.1-5"/>
    <property type="match status" value="1"/>
</dbReference>
<evidence type="ECO:0000313" key="4">
    <source>
        <dbReference type="EMBL" id="ABC27184.1"/>
    </source>
</evidence>
<dbReference type="STRING" id="349521.HCH_00271"/>
<dbReference type="GO" id="GO:0050531">
    <property type="term" value="F:mannosyl-3-phosphoglycerate phosphatase activity"/>
    <property type="evidence" value="ECO:0007669"/>
    <property type="project" value="InterPro"/>
</dbReference>
<dbReference type="GO" id="GO:0005829">
    <property type="term" value="C:cytosol"/>
    <property type="evidence" value="ECO:0007669"/>
    <property type="project" value="TreeGrafter"/>
</dbReference>
<evidence type="ECO:0000256" key="2">
    <source>
        <dbReference type="ARBA" id="ARBA00022801"/>
    </source>
</evidence>
<dbReference type="SFLD" id="SFLDS00003">
    <property type="entry name" value="Haloacid_Dehalogenase"/>
    <property type="match status" value="1"/>
</dbReference>
<evidence type="ECO:0000313" key="5">
    <source>
        <dbReference type="Proteomes" id="UP000000238"/>
    </source>
</evidence>
<dbReference type="SUPFAM" id="SSF56784">
    <property type="entry name" value="HAD-like"/>
    <property type="match status" value="1"/>
</dbReference>
<dbReference type="HOGENOM" id="CLU_063016_0_0_6"/>
<accession>Q2SQ90</accession>
<evidence type="ECO:0000256" key="1">
    <source>
        <dbReference type="ARBA" id="ARBA00022723"/>
    </source>
</evidence>
<dbReference type="InterPro" id="IPR023214">
    <property type="entry name" value="HAD_sf"/>
</dbReference>
<dbReference type="PANTHER" id="PTHR10000:SF8">
    <property type="entry name" value="HAD SUPERFAMILY HYDROLASE-LIKE, TYPE 3"/>
    <property type="match status" value="1"/>
</dbReference>
<dbReference type="Pfam" id="PF08282">
    <property type="entry name" value="Hydrolase_3"/>
    <property type="match status" value="1"/>
</dbReference>
<protein>
    <submittedName>
        <fullName evidence="4">Predicted hydrolase (HAD superfamily)</fullName>
    </submittedName>
</protein>
<dbReference type="GO" id="GO:0000287">
    <property type="term" value="F:magnesium ion binding"/>
    <property type="evidence" value="ECO:0007669"/>
    <property type="project" value="TreeGrafter"/>
</dbReference>
<dbReference type="EMBL" id="CP000155">
    <property type="protein sequence ID" value="ABC27184.1"/>
    <property type="molecule type" value="Genomic_DNA"/>
</dbReference>
<dbReference type="InterPro" id="IPR036412">
    <property type="entry name" value="HAD-like_sf"/>
</dbReference>
<dbReference type="SFLD" id="SFLDG01142">
    <property type="entry name" value="C2.B.2:_Mannosyl-3-phosphoglyc"/>
    <property type="match status" value="1"/>
</dbReference>
<dbReference type="InterPro" id="IPR006381">
    <property type="entry name" value="HAD-SF-IIB-MPGP"/>
</dbReference>
<dbReference type="OrthoDB" id="193379at2"/>
<gene>
    <name evidence="4" type="ordered locus">HCH_00271</name>
</gene>
<dbReference type="AlphaFoldDB" id="Q2SQ90"/>
<organism evidence="4 5">
    <name type="scientific">Hahella chejuensis (strain KCTC 2396)</name>
    <dbReference type="NCBI Taxonomy" id="349521"/>
    <lineage>
        <taxon>Bacteria</taxon>
        <taxon>Pseudomonadati</taxon>
        <taxon>Pseudomonadota</taxon>
        <taxon>Gammaproteobacteria</taxon>
        <taxon>Oceanospirillales</taxon>
        <taxon>Hahellaceae</taxon>
        <taxon>Hahella</taxon>
    </lineage>
</organism>
<dbReference type="SFLD" id="SFLDG01140">
    <property type="entry name" value="C2.B:_Phosphomannomutase_and_P"/>
    <property type="match status" value="1"/>
</dbReference>
<dbReference type="Gene3D" id="3.30.980.20">
    <property type="entry name" value="Putative mannosyl-3-phosphoglycerate phosphatase, domain 2"/>
    <property type="match status" value="1"/>
</dbReference>
<name>Q2SQ90_HAHCH</name>
<dbReference type="GO" id="GO:0051479">
    <property type="term" value="P:mannosylglycerate biosynthetic process"/>
    <property type="evidence" value="ECO:0007669"/>
    <property type="project" value="InterPro"/>
</dbReference>
<keyword evidence="3" id="KW-0460">Magnesium</keyword>
<dbReference type="PANTHER" id="PTHR10000">
    <property type="entry name" value="PHOSPHOSERINE PHOSPHATASE"/>
    <property type="match status" value="1"/>
</dbReference>
<proteinExistence type="predicted"/>
<dbReference type="Gene3D" id="3.40.50.1000">
    <property type="entry name" value="HAD superfamily/HAD-like"/>
    <property type="match status" value="1"/>
</dbReference>